<evidence type="ECO:0000256" key="1">
    <source>
        <dbReference type="SAM" id="MobiDB-lite"/>
    </source>
</evidence>
<accession>A0A7J8W7M1</accession>
<dbReference type="GO" id="GO:0006357">
    <property type="term" value="P:regulation of transcription by RNA polymerase II"/>
    <property type="evidence" value="ECO:0007669"/>
    <property type="project" value="InterPro"/>
</dbReference>
<dbReference type="GO" id="GO:0032044">
    <property type="term" value="C:DSIF complex"/>
    <property type="evidence" value="ECO:0007669"/>
    <property type="project" value="TreeGrafter"/>
</dbReference>
<proteinExistence type="predicted"/>
<feature type="region of interest" description="Disordered" evidence="1">
    <location>
        <begin position="131"/>
        <end position="199"/>
    </location>
</feature>
<feature type="compositionally biased region" description="Basic and acidic residues" evidence="1">
    <location>
        <begin position="188"/>
        <end position="199"/>
    </location>
</feature>
<dbReference type="GO" id="GO:0032784">
    <property type="term" value="P:regulation of DNA-templated transcription elongation"/>
    <property type="evidence" value="ECO:0007669"/>
    <property type="project" value="InterPro"/>
</dbReference>
<evidence type="ECO:0000313" key="4">
    <source>
        <dbReference type="Proteomes" id="UP000593573"/>
    </source>
</evidence>
<dbReference type="PANTHER" id="PTHR11125">
    <property type="entry name" value="SUPPRESSOR OF TY 5"/>
    <property type="match status" value="1"/>
</dbReference>
<feature type="domain" description="Spt5 KOW" evidence="2">
    <location>
        <begin position="87"/>
        <end position="119"/>
    </location>
</feature>
<dbReference type="Pfam" id="PF23290">
    <property type="entry name" value="KOW5_SPT5"/>
    <property type="match status" value="2"/>
</dbReference>
<dbReference type="InterPro" id="IPR041978">
    <property type="entry name" value="KOW_Spt5_5"/>
</dbReference>
<dbReference type="InterPro" id="IPR014722">
    <property type="entry name" value="Rib_uL2_dom2"/>
</dbReference>
<dbReference type="GO" id="GO:0006368">
    <property type="term" value="P:transcription elongation by RNA polymerase II"/>
    <property type="evidence" value="ECO:0007669"/>
    <property type="project" value="TreeGrafter"/>
</dbReference>
<evidence type="ECO:0000313" key="3">
    <source>
        <dbReference type="EMBL" id="MBA0671041.1"/>
    </source>
</evidence>
<dbReference type="InterPro" id="IPR039659">
    <property type="entry name" value="SPT5"/>
</dbReference>
<dbReference type="Proteomes" id="UP000593573">
    <property type="component" value="Unassembled WGS sequence"/>
</dbReference>
<organism evidence="3 4">
    <name type="scientific">Gossypium klotzschianum</name>
    <dbReference type="NCBI Taxonomy" id="34286"/>
    <lineage>
        <taxon>Eukaryota</taxon>
        <taxon>Viridiplantae</taxon>
        <taxon>Streptophyta</taxon>
        <taxon>Embryophyta</taxon>
        <taxon>Tracheophyta</taxon>
        <taxon>Spermatophyta</taxon>
        <taxon>Magnoliopsida</taxon>
        <taxon>eudicotyledons</taxon>
        <taxon>Gunneridae</taxon>
        <taxon>Pentapetalae</taxon>
        <taxon>rosids</taxon>
        <taxon>malvids</taxon>
        <taxon>Malvales</taxon>
        <taxon>Malvaceae</taxon>
        <taxon>Malvoideae</taxon>
        <taxon>Gossypium</taxon>
    </lineage>
</organism>
<keyword evidence="4" id="KW-1185">Reference proteome</keyword>
<gene>
    <name evidence="3" type="ORF">Goklo_029328</name>
</gene>
<evidence type="ECO:0000259" key="2">
    <source>
        <dbReference type="Pfam" id="PF23290"/>
    </source>
</evidence>
<reference evidence="3 4" key="1">
    <citation type="journal article" date="2019" name="Genome Biol. Evol.">
        <title>Insights into the evolution of the New World diploid cottons (Gossypium, subgenus Houzingenia) based on genome sequencing.</title>
        <authorList>
            <person name="Grover C.E."/>
            <person name="Arick M.A. 2nd"/>
            <person name="Thrash A."/>
            <person name="Conover J.L."/>
            <person name="Sanders W.S."/>
            <person name="Peterson D.G."/>
            <person name="Frelichowski J.E."/>
            <person name="Scheffler J.A."/>
            <person name="Scheffler B.E."/>
            <person name="Wendel J.F."/>
        </authorList>
    </citation>
    <scope>NUCLEOTIDE SEQUENCE [LARGE SCALE GENOMIC DNA]</scope>
    <source>
        <strain evidence="3">57</strain>
        <tissue evidence="3">Leaf</tissue>
    </source>
</reference>
<dbReference type="EMBL" id="JABFAB010239222">
    <property type="protein sequence ID" value="MBA0671041.1"/>
    <property type="molecule type" value="Genomic_DNA"/>
</dbReference>
<protein>
    <recommendedName>
        <fullName evidence="2">Spt5 KOW domain-containing protein</fullName>
    </recommendedName>
</protein>
<dbReference type="GO" id="GO:0003729">
    <property type="term" value="F:mRNA binding"/>
    <property type="evidence" value="ECO:0007669"/>
    <property type="project" value="TreeGrafter"/>
</dbReference>
<dbReference type="PANTHER" id="PTHR11125:SF7">
    <property type="entry name" value="TRANSCRIPTION ELONGATION FACTOR SPT5"/>
    <property type="match status" value="1"/>
</dbReference>
<dbReference type="Gene3D" id="2.30.30.30">
    <property type="match status" value="2"/>
</dbReference>
<name>A0A7J8W7M1_9ROSI</name>
<dbReference type="AlphaFoldDB" id="A0A7J8W7M1"/>
<feature type="compositionally biased region" description="Basic and acidic residues" evidence="1">
    <location>
        <begin position="168"/>
        <end position="179"/>
    </location>
</feature>
<comment type="caution">
    <text evidence="3">The sequence shown here is derived from an EMBL/GenBank/DDBJ whole genome shotgun (WGS) entry which is preliminary data.</text>
</comment>
<dbReference type="OrthoDB" id="28901at2759"/>
<feature type="domain" description="Spt5 KOW" evidence="2">
    <location>
        <begin position="50"/>
        <end position="82"/>
    </location>
</feature>
<sequence length="199" mass="22474">MGTEMVILSQDLVASRLHHVYHHHQGDLLGEVLYLILAGDRGGRGGHDALIRTTVKIRQSPFKGYRGRVVDIKDQSARVELEKRKLHKGYDGRVVDIKDQSIRVELESQMKVVTIDRNFISDNVVISAPTRDTSRYGMGSETPTHPSRTPLHPYMTPTRDPGATPMHDGMRTPMRDRARNPYAPMSPPRDKWEEGNLAS</sequence>